<dbReference type="AlphaFoldDB" id="A0A9P5YG85"/>
<reference evidence="2" key="1">
    <citation type="submission" date="2020-11" db="EMBL/GenBank/DDBJ databases">
        <authorList>
            <consortium name="DOE Joint Genome Institute"/>
            <person name="Ahrendt S."/>
            <person name="Riley R."/>
            <person name="Andreopoulos W."/>
            <person name="Labutti K."/>
            <person name="Pangilinan J."/>
            <person name="Ruiz-Duenas F.J."/>
            <person name="Barrasa J.M."/>
            <person name="Sanchez-Garcia M."/>
            <person name="Camarero S."/>
            <person name="Miyauchi S."/>
            <person name="Serrano A."/>
            <person name="Linde D."/>
            <person name="Babiker R."/>
            <person name="Drula E."/>
            <person name="Ayuso-Fernandez I."/>
            <person name="Pacheco R."/>
            <person name="Padilla G."/>
            <person name="Ferreira P."/>
            <person name="Barriuso J."/>
            <person name="Kellner H."/>
            <person name="Castanera R."/>
            <person name="Alfaro M."/>
            <person name="Ramirez L."/>
            <person name="Pisabarro A.G."/>
            <person name="Kuo A."/>
            <person name="Tritt A."/>
            <person name="Lipzen A."/>
            <person name="He G."/>
            <person name="Yan M."/>
            <person name="Ng V."/>
            <person name="Cullen D."/>
            <person name="Martin F."/>
            <person name="Rosso M.-N."/>
            <person name="Henrissat B."/>
            <person name="Hibbett D."/>
            <person name="Martinez A.T."/>
            <person name="Grigoriev I.V."/>
        </authorList>
    </citation>
    <scope>NUCLEOTIDE SEQUENCE</scope>
    <source>
        <strain evidence="2">CBS 247.69</strain>
    </source>
</reference>
<feature type="signal peptide" evidence="1">
    <location>
        <begin position="1"/>
        <end position="22"/>
    </location>
</feature>
<name>A0A9P5YG85_9AGAR</name>
<sequence length="65" mass="7001">MMHTKLATIAVLTLSACFGVLAIPADTFRPSHMYLVPSCLAPGSKCDKKVECCSLMCKRGNHECA</sequence>
<dbReference type="PROSITE" id="PS51257">
    <property type="entry name" value="PROKAR_LIPOPROTEIN"/>
    <property type="match status" value="1"/>
</dbReference>
<protein>
    <recommendedName>
        <fullName evidence="4">WAP domain-containing protein</fullName>
    </recommendedName>
</protein>
<evidence type="ECO:0000313" key="2">
    <source>
        <dbReference type="EMBL" id="KAF9467090.1"/>
    </source>
</evidence>
<dbReference type="Proteomes" id="UP000807353">
    <property type="component" value="Unassembled WGS sequence"/>
</dbReference>
<comment type="caution">
    <text evidence="2">The sequence shown here is derived from an EMBL/GenBank/DDBJ whole genome shotgun (WGS) entry which is preliminary data.</text>
</comment>
<evidence type="ECO:0008006" key="4">
    <source>
        <dbReference type="Google" id="ProtNLM"/>
    </source>
</evidence>
<proteinExistence type="predicted"/>
<keyword evidence="1" id="KW-0732">Signal</keyword>
<accession>A0A9P5YG85</accession>
<evidence type="ECO:0000256" key="1">
    <source>
        <dbReference type="SAM" id="SignalP"/>
    </source>
</evidence>
<evidence type="ECO:0000313" key="3">
    <source>
        <dbReference type="Proteomes" id="UP000807353"/>
    </source>
</evidence>
<dbReference type="EMBL" id="MU150238">
    <property type="protein sequence ID" value="KAF9467090.1"/>
    <property type="molecule type" value="Genomic_DNA"/>
</dbReference>
<keyword evidence="3" id="KW-1185">Reference proteome</keyword>
<feature type="chain" id="PRO_5040415445" description="WAP domain-containing protein" evidence="1">
    <location>
        <begin position="23"/>
        <end position="65"/>
    </location>
</feature>
<gene>
    <name evidence="2" type="ORF">BDZ94DRAFT_1249568</name>
</gene>
<organism evidence="2 3">
    <name type="scientific">Collybia nuda</name>
    <dbReference type="NCBI Taxonomy" id="64659"/>
    <lineage>
        <taxon>Eukaryota</taxon>
        <taxon>Fungi</taxon>
        <taxon>Dikarya</taxon>
        <taxon>Basidiomycota</taxon>
        <taxon>Agaricomycotina</taxon>
        <taxon>Agaricomycetes</taxon>
        <taxon>Agaricomycetidae</taxon>
        <taxon>Agaricales</taxon>
        <taxon>Tricholomatineae</taxon>
        <taxon>Clitocybaceae</taxon>
        <taxon>Collybia</taxon>
    </lineage>
</organism>